<evidence type="ECO:0000313" key="14">
    <source>
        <dbReference type="Proteomes" id="UP001527202"/>
    </source>
</evidence>
<organism evidence="12 13">
    <name type="scientific">Paenibacillus chitinolyticus</name>
    <dbReference type="NCBI Taxonomy" id="79263"/>
    <lineage>
        <taxon>Bacteria</taxon>
        <taxon>Bacillati</taxon>
        <taxon>Bacillota</taxon>
        <taxon>Bacilli</taxon>
        <taxon>Bacillales</taxon>
        <taxon>Paenibacillaceae</taxon>
        <taxon>Paenibacillus</taxon>
    </lineage>
</organism>
<keyword evidence="3" id="KW-1003">Cell membrane</keyword>
<dbReference type="Proteomes" id="UP001527202">
    <property type="component" value="Unassembled WGS sequence"/>
</dbReference>
<keyword evidence="7" id="KW-0408">Iron</keyword>
<evidence type="ECO:0000313" key="12">
    <source>
        <dbReference type="EMBL" id="QAV19030.1"/>
    </source>
</evidence>
<evidence type="ECO:0000256" key="9">
    <source>
        <dbReference type="ARBA" id="ARBA00023136"/>
    </source>
</evidence>
<evidence type="ECO:0000256" key="1">
    <source>
        <dbReference type="ARBA" id="ARBA00004202"/>
    </source>
</evidence>
<dbReference type="GeneID" id="95376240"/>
<gene>
    <name evidence="11" type="ORF">M5X16_21625</name>
    <name evidence="12" type="ORF">PC41400_15615</name>
</gene>
<dbReference type="RefSeq" id="WP_042225757.1">
    <property type="nucleotide sequence ID" value="NZ_CP026520.1"/>
</dbReference>
<dbReference type="GO" id="GO:0005524">
    <property type="term" value="F:ATP binding"/>
    <property type="evidence" value="ECO:0007669"/>
    <property type="project" value="UniProtKB-KW"/>
</dbReference>
<evidence type="ECO:0000256" key="6">
    <source>
        <dbReference type="ARBA" id="ARBA00022840"/>
    </source>
</evidence>
<evidence type="ECO:0000256" key="8">
    <source>
        <dbReference type="ARBA" id="ARBA00023065"/>
    </source>
</evidence>
<evidence type="ECO:0000256" key="2">
    <source>
        <dbReference type="ARBA" id="ARBA00022448"/>
    </source>
</evidence>
<dbReference type="PROSITE" id="PS00211">
    <property type="entry name" value="ABC_TRANSPORTER_1"/>
    <property type="match status" value="1"/>
</dbReference>
<dbReference type="Proteomes" id="UP000288943">
    <property type="component" value="Chromosome"/>
</dbReference>
<evidence type="ECO:0000256" key="3">
    <source>
        <dbReference type="ARBA" id="ARBA00022475"/>
    </source>
</evidence>
<evidence type="ECO:0000256" key="4">
    <source>
        <dbReference type="ARBA" id="ARBA00022496"/>
    </source>
</evidence>
<sequence>MSIIRVENLETCYEKNSVFRDLNFEVREGEVTTIIGPNGCGKSTLLKTIGRILKQKNGNVFFRGQNLNTIPTRKIAQHIALLPQNPVAPPELKVEELVSYGRYPHRKNLNRLSPQDKEVIEWALTVTNVAPFRDREIGSLSGGQRQKVWLAMAFAQDTEVLLLDEPTTFLDMAHQLEVLQIVEKMNMERKQTIVMVLHDINHAARFSHRIVAMKSGQIIATGHPHEIITREVLNQVFHIDARIMLDPENGAPVCYGYESYLRNKAASAAGSTEPQKEAVGEGVR</sequence>
<dbReference type="SUPFAM" id="SSF52540">
    <property type="entry name" value="P-loop containing nucleoside triphosphate hydrolases"/>
    <property type="match status" value="1"/>
</dbReference>
<comment type="subcellular location">
    <subcellularLocation>
        <location evidence="1">Cell membrane</location>
        <topology evidence="1">Peripheral membrane protein</topology>
    </subcellularLocation>
</comment>
<dbReference type="PANTHER" id="PTHR42771:SF4">
    <property type="entry name" value="IRON(3+)-HYDROXAMATE IMPORT ATP-BINDING PROTEIN FHUC"/>
    <property type="match status" value="1"/>
</dbReference>
<name>A0A410WXH5_9BACL</name>
<dbReference type="GO" id="GO:0016887">
    <property type="term" value="F:ATP hydrolysis activity"/>
    <property type="evidence" value="ECO:0007669"/>
    <property type="project" value="InterPro"/>
</dbReference>
<dbReference type="InterPro" id="IPR051535">
    <property type="entry name" value="Siderophore_ABC-ATPase"/>
</dbReference>
<dbReference type="InterPro" id="IPR003439">
    <property type="entry name" value="ABC_transporter-like_ATP-bd"/>
</dbReference>
<dbReference type="InterPro" id="IPR003593">
    <property type="entry name" value="AAA+_ATPase"/>
</dbReference>
<keyword evidence="4" id="KW-0410">Iron transport</keyword>
<evidence type="ECO:0000259" key="10">
    <source>
        <dbReference type="PROSITE" id="PS50893"/>
    </source>
</evidence>
<dbReference type="PROSITE" id="PS50893">
    <property type="entry name" value="ABC_TRANSPORTER_2"/>
    <property type="match status" value="1"/>
</dbReference>
<dbReference type="PANTHER" id="PTHR42771">
    <property type="entry name" value="IRON(3+)-HYDROXAMATE IMPORT ATP-BINDING PROTEIN FHUC"/>
    <property type="match status" value="1"/>
</dbReference>
<dbReference type="EMBL" id="JAMDMJ010000029">
    <property type="protein sequence ID" value="MCY9598351.1"/>
    <property type="molecule type" value="Genomic_DNA"/>
</dbReference>
<dbReference type="GO" id="GO:0005886">
    <property type="term" value="C:plasma membrane"/>
    <property type="evidence" value="ECO:0007669"/>
    <property type="project" value="UniProtKB-SubCell"/>
</dbReference>
<keyword evidence="5" id="KW-0547">Nucleotide-binding</keyword>
<dbReference type="EMBL" id="CP026520">
    <property type="protein sequence ID" value="QAV19030.1"/>
    <property type="molecule type" value="Genomic_DNA"/>
</dbReference>
<dbReference type="InterPro" id="IPR027417">
    <property type="entry name" value="P-loop_NTPase"/>
</dbReference>
<keyword evidence="2" id="KW-0813">Transport</keyword>
<dbReference type="Pfam" id="PF00005">
    <property type="entry name" value="ABC_tran"/>
    <property type="match status" value="1"/>
</dbReference>
<dbReference type="KEGG" id="pchi:PC41400_15615"/>
<dbReference type="CDD" id="cd03214">
    <property type="entry name" value="ABC_Iron-Siderophores_B12_Hemin"/>
    <property type="match status" value="1"/>
</dbReference>
<evidence type="ECO:0000313" key="13">
    <source>
        <dbReference type="Proteomes" id="UP000288943"/>
    </source>
</evidence>
<evidence type="ECO:0000256" key="5">
    <source>
        <dbReference type="ARBA" id="ARBA00022741"/>
    </source>
</evidence>
<dbReference type="AlphaFoldDB" id="A0A410WXH5"/>
<dbReference type="InterPro" id="IPR017871">
    <property type="entry name" value="ABC_transporter-like_CS"/>
</dbReference>
<keyword evidence="14" id="KW-1185">Reference proteome</keyword>
<dbReference type="OrthoDB" id="9787851at2"/>
<keyword evidence="8" id="KW-0406">Ion transport</keyword>
<reference evidence="11 14" key="2">
    <citation type="submission" date="2022-05" db="EMBL/GenBank/DDBJ databases">
        <title>Genome Sequencing of Bee-Associated Microbes.</title>
        <authorList>
            <person name="Dunlap C."/>
        </authorList>
    </citation>
    <scope>NUCLEOTIDE SEQUENCE [LARGE SCALE GENOMIC DNA]</scope>
    <source>
        <strain evidence="11 14">NRRL B-23120</strain>
    </source>
</reference>
<dbReference type="SMART" id="SM00382">
    <property type="entry name" value="AAA"/>
    <property type="match status" value="1"/>
</dbReference>
<dbReference type="FunFam" id="3.40.50.300:FF:000134">
    <property type="entry name" value="Iron-enterobactin ABC transporter ATP-binding protein"/>
    <property type="match status" value="1"/>
</dbReference>
<accession>A0A410WXH5</accession>
<reference evidence="12 13" key="1">
    <citation type="submission" date="2018-01" db="EMBL/GenBank/DDBJ databases">
        <title>The whole genome sequencing and assembly of Paenibacillus chitinolyticus KCCM 41400 strain.</title>
        <authorList>
            <person name="Kim J.-Y."/>
            <person name="Park M.-K."/>
            <person name="Lee Y.-J."/>
            <person name="Yi H."/>
            <person name="Bahn Y.-S."/>
            <person name="Kim J.F."/>
            <person name="Lee D.-W."/>
        </authorList>
    </citation>
    <scope>NUCLEOTIDE SEQUENCE [LARGE SCALE GENOMIC DNA]</scope>
    <source>
        <strain evidence="12 13">KCCM 41400</strain>
    </source>
</reference>
<keyword evidence="6 12" id="KW-0067">ATP-binding</keyword>
<proteinExistence type="predicted"/>
<keyword evidence="9" id="KW-0472">Membrane</keyword>
<feature type="domain" description="ABC transporter" evidence="10">
    <location>
        <begin position="4"/>
        <end position="240"/>
    </location>
</feature>
<evidence type="ECO:0000313" key="11">
    <source>
        <dbReference type="EMBL" id="MCY9598351.1"/>
    </source>
</evidence>
<protein>
    <submittedName>
        <fullName evidence="12">ABC transporter ATP-binding protein</fullName>
    </submittedName>
</protein>
<evidence type="ECO:0000256" key="7">
    <source>
        <dbReference type="ARBA" id="ARBA00023004"/>
    </source>
</evidence>
<dbReference type="Gene3D" id="3.40.50.300">
    <property type="entry name" value="P-loop containing nucleotide triphosphate hydrolases"/>
    <property type="match status" value="1"/>
</dbReference>
<dbReference type="GO" id="GO:0006826">
    <property type="term" value="P:iron ion transport"/>
    <property type="evidence" value="ECO:0007669"/>
    <property type="project" value="UniProtKB-KW"/>
</dbReference>